<dbReference type="EMBL" id="VSRR010025758">
    <property type="protein sequence ID" value="MPC67088.1"/>
    <property type="molecule type" value="Genomic_DNA"/>
</dbReference>
<protein>
    <submittedName>
        <fullName evidence="2">Uncharacterized protein</fullName>
    </submittedName>
</protein>
<sequence>MSQQKSPEGHWWSLGQQKLSSRCLKTADPNWQREDSGSDGPNVLPLLPVLLQTSPNSFGTSTAPLARSLRPLEWPRKNHRERKESLVLGAGGDRTEGGADVVLL</sequence>
<gene>
    <name evidence="2" type="ORF">E2C01_061253</name>
</gene>
<comment type="caution">
    <text evidence="2">The sequence shown here is derived from an EMBL/GenBank/DDBJ whole genome shotgun (WGS) entry which is preliminary data.</text>
</comment>
<accession>A0A5B7HDW3</accession>
<feature type="compositionally biased region" description="Basic and acidic residues" evidence="1">
    <location>
        <begin position="76"/>
        <end position="85"/>
    </location>
</feature>
<dbReference type="AlphaFoldDB" id="A0A5B7HDW3"/>
<keyword evidence="3" id="KW-1185">Reference proteome</keyword>
<evidence type="ECO:0000256" key="1">
    <source>
        <dbReference type="SAM" id="MobiDB-lite"/>
    </source>
</evidence>
<feature type="region of interest" description="Disordered" evidence="1">
    <location>
        <begin position="76"/>
        <end position="104"/>
    </location>
</feature>
<organism evidence="2 3">
    <name type="scientific">Portunus trituberculatus</name>
    <name type="common">Swimming crab</name>
    <name type="synonym">Neptunus trituberculatus</name>
    <dbReference type="NCBI Taxonomy" id="210409"/>
    <lineage>
        <taxon>Eukaryota</taxon>
        <taxon>Metazoa</taxon>
        <taxon>Ecdysozoa</taxon>
        <taxon>Arthropoda</taxon>
        <taxon>Crustacea</taxon>
        <taxon>Multicrustacea</taxon>
        <taxon>Malacostraca</taxon>
        <taxon>Eumalacostraca</taxon>
        <taxon>Eucarida</taxon>
        <taxon>Decapoda</taxon>
        <taxon>Pleocyemata</taxon>
        <taxon>Brachyura</taxon>
        <taxon>Eubrachyura</taxon>
        <taxon>Portunoidea</taxon>
        <taxon>Portunidae</taxon>
        <taxon>Portuninae</taxon>
        <taxon>Portunus</taxon>
    </lineage>
</organism>
<evidence type="ECO:0000313" key="3">
    <source>
        <dbReference type="Proteomes" id="UP000324222"/>
    </source>
</evidence>
<evidence type="ECO:0000313" key="2">
    <source>
        <dbReference type="EMBL" id="MPC67088.1"/>
    </source>
</evidence>
<proteinExistence type="predicted"/>
<feature type="region of interest" description="Disordered" evidence="1">
    <location>
        <begin position="23"/>
        <end position="46"/>
    </location>
</feature>
<dbReference type="Proteomes" id="UP000324222">
    <property type="component" value="Unassembled WGS sequence"/>
</dbReference>
<name>A0A5B7HDW3_PORTR</name>
<reference evidence="2 3" key="1">
    <citation type="submission" date="2019-05" db="EMBL/GenBank/DDBJ databases">
        <title>Another draft genome of Portunus trituberculatus and its Hox gene families provides insights of decapod evolution.</title>
        <authorList>
            <person name="Jeong J.-H."/>
            <person name="Song I."/>
            <person name="Kim S."/>
            <person name="Choi T."/>
            <person name="Kim D."/>
            <person name="Ryu S."/>
            <person name="Kim W."/>
        </authorList>
    </citation>
    <scope>NUCLEOTIDE SEQUENCE [LARGE SCALE GENOMIC DNA]</scope>
    <source>
        <tissue evidence="2">Muscle</tissue>
    </source>
</reference>